<keyword evidence="6" id="KW-0653">Protein transport</keyword>
<evidence type="ECO:0000256" key="7">
    <source>
        <dbReference type="SAM" id="Phobius"/>
    </source>
</evidence>
<organism evidence="10 11">
    <name type="scientific">Methylomonas rapida</name>
    <dbReference type="NCBI Taxonomy" id="2963939"/>
    <lineage>
        <taxon>Bacteria</taxon>
        <taxon>Pseudomonadati</taxon>
        <taxon>Pseudomonadota</taxon>
        <taxon>Gammaproteobacteria</taxon>
        <taxon>Methylococcales</taxon>
        <taxon>Methylococcaceae</taxon>
        <taxon>Methylomonas</taxon>
    </lineage>
</organism>
<feature type="chain" id="PRO_5045779748" evidence="8">
    <location>
        <begin position="26"/>
        <end position="587"/>
    </location>
</feature>
<evidence type="ECO:0000256" key="3">
    <source>
        <dbReference type="ARBA" id="ARBA00022692"/>
    </source>
</evidence>
<evidence type="ECO:0000259" key="9">
    <source>
        <dbReference type="Pfam" id="PF01618"/>
    </source>
</evidence>
<keyword evidence="4 7" id="KW-1133">Transmembrane helix</keyword>
<keyword evidence="2" id="KW-1003">Cell membrane</keyword>
<feature type="transmembrane region" description="Helical" evidence="7">
    <location>
        <begin position="524"/>
        <end position="545"/>
    </location>
</feature>
<feature type="signal peptide" evidence="8">
    <location>
        <begin position="1"/>
        <end position="25"/>
    </location>
</feature>
<feature type="transmembrane region" description="Helical" evidence="7">
    <location>
        <begin position="483"/>
        <end position="504"/>
    </location>
</feature>
<evidence type="ECO:0000256" key="4">
    <source>
        <dbReference type="ARBA" id="ARBA00022989"/>
    </source>
</evidence>
<evidence type="ECO:0000313" key="10">
    <source>
        <dbReference type="EMBL" id="WAR46485.1"/>
    </source>
</evidence>
<evidence type="ECO:0000256" key="2">
    <source>
        <dbReference type="ARBA" id="ARBA00022475"/>
    </source>
</evidence>
<dbReference type="EMBL" id="CP113517">
    <property type="protein sequence ID" value="WAR46485.1"/>
    <property type="molecule type" value="Genomic_DNA"/>
</dbReference>
<reference evidence="10" key="1">
    <citation type="submission" date="2022-11" db="EMBL/GenBank/DDBJ databases">
        <title>Methylomonas rapida sp. nov., Carotenoid-Producing Obligate Methanotrophs with High Growth Characteristics and Biotechnological Potential.</title>
        <authorList>
            <person name="Tikhonova E.N."/>
            <person name="Suleimanov R.Z."/>
            <person name="Miroshnikov K."/>
            <person name="Oshkin I.Y."/>
            <person name="Belova S.E."/>
            <person name="Danilova O.V."/>
            <person name="Ashikhmin A."/>
            <person name="Konopkin A."/>
            <person name="But S.Y."/>
            <person name="Khmelenina V.N."/>
            <person name="Kuznetsov N."/>
            <person name="Pimenov N.V."/>
            <person name="Dedysh S.N."/>
        </authorList>
    </citation>
    <scope>NUCLEOTIDE SEQUENCE</scope>
    <source>
        <strain evidence="10">MP1</strain>
    </source>
</reference>
<proteinExistence type="inferred from homology"/>
<feature type="domain" description="MotA/TolQ/ExbB proton channel" evidence="9">
    <location>
        <begin position="444"/>
        <end position="555"/>
    </location>
</feature>
<accession>A0ABY7GPR4</accession>
<evidence type="ECO:0000256" key="1">
    <source>
        <dbReference type="ARBA" id="ARBA00004651"/>
    </source>
</evidence>
<dbReference type="RefSeq" id="WP_255187394.1">
    <property type="nucleotide sequence ID" value="NZ_CP113517.1"/>
</dbReference>
<evidence type="ECO:0000256" key="6">
    <source>
        <dbReference type="RuleBase" id="RU004057"/>
    </source>
</evidence>
<evidence type="ECO:0000256" key="5">
    <source>
        <dbReference type="ARBA" id="ARBA00023136"/>
    </source>
</evidence>
<dbReference type="InterPro" id="IPR016866">
    <property type="entry name" value="UCP028069"/>
</dbReference>
<keyword evidence="11" id="KW-1185">Reference proteome</keyword>
<gene>
    <name evidence="10" type="ORF">NM686_008215</name>
</gene>
<evidence type="ECO:0000256" key="8">
    <source>
        <dbReference type="SAM" id="SignalP"/>
    </source>
</evidence>
<dbReference type="Pfam" id="PF01618">
    <property type="entry name" value="MotA_ExbB"/>
    <property type="match status" value="1"/>
</dbReference>
<keyword evidence="3 7" id="KW-0812">Transmembrane</keyword>
<sequence length="587" mass="64187">MPICLKSRAALAAIFWVCFQALALAAKPQTDNASIEPKPSVMASDSVSPTDKPYKQLIDAALSALQQRLEQDPPFLWNERQSRLQRVSQLPVDTAQALTEKYRRLLEAYRIELDYANSIEAYRELLSSDADSRLVEFLRIGRLALYYQTLNGRESAIWDSHRRQWLRLSNEDNEKITQGLRIAKKLEPPQLMVLPLFGAEQVKDATAQPPAVHWAAGMDATANTAQQSDSVDKESLLAETRAYAAALDSYGPLSLTGAGDEGAEKLLALFAGERHIPSLDELARLFALTNDLLRAQAGITRFPAQVYAPDGHATEREVLRIGNFTLLAAGRYLSYDLELGRLLELPRQPAAGMLDMADSFARQDTTTLANVAIDPSAGQALQLLVQIPNLSERIAQGGPVGYLILLLAGFAYLLGGYRFFHLSLIGKRMRKQLQSREHRLDNPLGRILAKVEHAPMTNHDALSLLVEEALIEEQARLDYALTFLKLIAAIAPMLGLLGTVTGMIETFQAIAMHGTGDPKLMSGGISEALVTTVEGLVTAIPILLLHSVLSSQSQAFGILLEAHAAAALAQRLEQQTLDAGHPAAVVR</sequence>
<dbReference type="Proteomes" id="UP001162780">
    <property type="component" value="Chromosome"/>
</dbReference>
<keyword evidence="8" id="KW-0732">Signal</keyword>
<comment type="subcellular location">
    <subcellularLocation>
        <location evidence="1">Cell membrane</location>
        <topology evidence="1">Multi-pass membrane protein</topology>
    </subcellularLocation>
    <subcellularLocation>
        <location evidence="6">Membrane</location>
        <topology evidence="6">Multi-pass membrane protein</topology>
    </subcellularLocation>
</comment>
<keyword evidence="6" id="KW-0813">Transport</keyword>
<dbReference type="Pfam" id="PF11932">
    <property type="entry name" value="DUF3450"/>
    <property type="match status" value="1"/>
</dbReference>
<dbReference type="InterPro" id="IPR050790">
    <property type="entry name" value="ExbB/TolQ_transport"/>
</dbReference>
<evidence type="ECO:0000313" key="11">
    <source>
        <dbReference type="Proteomes" id="UP001162780"/>
    </source>
</evidence>
<dbReference type="PANTHER" id="PTHR30625">
    <property type="entry name" value="PROTEIN TOLQ"/>
    <property type="match status" value="1"/>
</dbReference>
<dbReference type="PANTHER" id="PTHR30625:SF11">
    <property type="entry name" value="MOTA_TOLQ_EXBB PROTON CHANNEL DOMAIN-CONTAINING PROTEIN"/>
    <property type="match status" value="1"/>
</dbReference>
<protein>
    <submittedName>
        <fullName evidence="10">DUF3450 family protein</fullName>
    </submittedName>
</protein>
<keyword evidence="5 7" id="KW-0472">Membrane</keyword>
<comment type="similarity">
    <text evidence="6">Belongs to the exbB/tolQ family.</text>
</comment>
<name>A0ABY7GPR4_9GAMM</name>
<dbReference type="InterPro" id="IPR002898">
    <property type="entry name" value="MotA_ExbB_proton_chnl"/>
</dbReference>
<feature type="transmembrane region" description="Helical" evidence="7">
    <location>
        <begin position="400"/>
        <end position="420"/>
    </location>
</feature>